<dbReference type="Proteomes" id="UP000503447">
    <property type="component" value="Chromosome"/>
</dbReference>
<dbReference type="EMBL" id="CP053452">
    <property type="protein sequence ID" value="QJW99215.1"/>
    <property type="molecule type" value="Genomic_DNA"/>
</dbReference>
<keyword evidence="2" id="KW-1185">Reference proteome</keyword>
<dbReference type="KEGG" id="ftj:FTUN_6817"/>
<gene>
    <name evidence="1" type="ORF">FTUN_6817</name>
</gene>
<evidence type="ECO:0000313" key="2">
    <source>
        <dbReference type="Proteomes" id="UP000503447"/>
    </source>
</evidence>
<sequence>MIRSRRPPIRKLSRIVHPRKGRKIFPDRHETQETQGICRMTGRVDNHCAIWNERVLVGGGRPSRRKLCSCK</sequence>
<protein>
    <submittedName>
        <fullName evidence="1">Uncharacterized protein</fullName>
    </submittedName>
</protein>
<proteinExistence type="predicted"/>
<organism evidence="1 2">
    <name type="scientific">Frigoriglobus tundricola</name>
    <dbReference type="NCBI Taxonomy" id="2774151"/>
    <lineage>
        <taxon>Bacteria</taxon>
        <taxon>Pseudomonadati</taxon>
        <taxon>Planctomycetota</taxon>
        <taxon>Planctomycetia</taxon>
        <taxon>Gemmatales</taxon>
        <taxon>Gemmataceae</taxon>
        <taxon>Frigoriglobus</taxon>
    </lineage>
</organism>
<name>A0A6M5YZ29_9BACT</name>
<reference evidence="2" key="1">
    <citation type="submission" date="2020-05" db="EMBL/GenBank/DDBJ databases">
        <title>Frigoriglobus tundricola gen. nov., sp. nov., a psychrotolerant cellulolytic planctomycete of the family Gemmataceae with two divergent copies of 16S rRNA gene.</title>
        <authorList>
            <person name="Kulichevskaya I.S."/>
            <person name="Ivanova A.A."/>
            <person name="Naumoff D.G."/>
            <person name="Beletsky A.V."/>
            <person name="Rijpstra W.I.C."/>
            <person name="Sinninghe Damste J.S."/>
            <person name="Mardanov A.V."/>
            <person name="Ravin N.V."/>
            <person name="Dedysh S.N."/>
        </authorList>
    </citation>
    <scope>NUCLEOTIDE SEQUENCE [LARGE SCALE GENOMIC DNA]</scope>
    <source>
        <strain evidence="2">PL17</strain>
    </source>
</reference>
<evidence type="ECO:0000313" key="1">
    <source>
        <dbReference type="EMBL" id="QJW99215.1"/>
    </source>
</evidence>
<accession>A0A6M5YZ29</accession>
<dbReference type="AlphaFoldDB" id="A0A6M5YZ29"/>